<dbReference type="CDD" id="cd02440">
    <property type="entry name" value="AdoMet_MTases"/>
    <property type="match status" value="1"/>
</dbReference>
<proteinExistence type="predicted"/>
<dbReference type="SUPFAM" id="SSF53335">
    <property type="entry name" value="S-adenosyl-L-methionine-dependent methyltransferases"/>
    <property type="match status" value="1"/>
</dbReference>
<gene>
    <name evidence="2" type="ORF">BJP36_34615</name>
</gene>
<accession>A0A1D9G9J5</accession>
<keyword evidence="2" id="KW-0808">Transferase</keyword>
<reference evidence="2" key="2">
    <citation type="submission" date="2022-10" db="EMBL/GenBank/DDBJ databases">
        <authorList>
            <person name="Ngo T.-E."/>
        </authorList>
    </citation>
    <scope>NUCLEOTIDE SEQUENCE</scope>
    <source>
        <strain evidence="2">JHB</strain>
    </source>
</reference>
<keyword evidence="2" id="KW-0489">Methyltransferase</keyword>
<dbReference type="AlphaFoldDB" id="A0A1D9G9J5"/>
<dbReference type="Gene3D" id="3.40.50.150">
    <property type="entry name" value="Vaccinia Virus protein VP39"/>
    <property type="match status" value="1"/>
</dbReference>
<protein>
    <submittedName>
        <fullName evidence="2">Class I SAM-dependent methyltransferase</fullName>
    </submittedName>
</protein>
<dbReference type="GO" id="GO:0008757">
    <property type="term" value="F:S-adenosylmethionine-dependent methyltransferase activity"/>
    <property type="evidence" value="ECO:0007669"/>
    <property type="project" value="InterPro"/>
</dbReference>
<dbReference type="InterPro" id="IPR013216">
    <property type="entry name" value="Methyltransf_11"/>
</dbReference>
<dbReference type="EMBL" id="CP017708">
    <property type="protein sequence ID" value="AOY84297.2"/>
    <property type="molecule type" value="Genomic_DNA"/>
</dbReference>
<dbReference type="InterPro" id="IPR029063">
    <property type="entry name" value="SAM-dependent_MTases_sf"/>
</dbReference>
<evidence type="ECO:0000259" key="1">
    <source>
        <dbReference type="Pfam" id="PF08241"/>
    </source>
</evidence>
<feature type="domain" description="Methyltransferase type 11" evidence="1">
    <location>
        <begin position="43"/>
        <end position="135"/>
    </location>
</feature>
<dbReference type="Pfam" id="PF08241">
    <property type="entry name" value="Methyltransf_11"/>
    <property type="match status" value="1"/>
</dbReference>
<organism evidence="2">
    <name type="scientific">Moorena producens (strain JHB)</name>
    <dbReference type="NCBI Taxonomy" id="1454205"/>
    <lineage>
        <taxon>Bacteria</taxon>
        <taxon>Bacillati</taxon>
        <taxon>Cyanobacteriota</taxon>
        <taxon>Cyanophyceae</taxon>
        <taxon>Coleofasciculales</taxon>
        <taxon>Coleofasciculaceae</taxon>
        <taxon>Moorena</taxon>
    </lineage>
</organism>
<dbReference type="Proteomes" id="UP000176944">
    <property type="component" value="Chromosome"/>
</dbReference>
<name>A0A1D9G9J5_MOOP1</name>
<evidence type="ECO:0000313" key="2">
    <source>
        <dbReference type="EMBL" id="AOY84297.2"/>
    </source>
</evidence>
<dbReference type="GO" id="GO:0032259">
    <property type="term" value="P:methylation"/>
    <property type="evidence" value="ECO:0007669"/>
    <property type="project" value="UniProtKB-KW"/>
</dbReference>
<reference evidence="2" key="1">
    <citation type="journal article" date="2017" name="Proc. Natl. Acad. Sci. U.S.A.">
        <title>Comparative genomics uncovers the prolific and distinctive metabolic potential of the cyanobacterial genus Moorea.</title>
        <authorList>
            <person name="Leao T."/>
            <person name="Castelao G."/>
            <person name="Korobeynikov A."/>
            <person name="Monroe E.A."/>
            <person name="Podell S."/>
            <person name="Glukhov E."/>
            <person name="Allen E.E."/>
            <person name="Gerwick W.H."/>
            <person name="Gerwick L."/>
        </authorList>
    </citation>
    <scope>NUCLEOTIDE SEQUENCE</scope>
    <source>
        <strain evidence="2">JHB</strain>
    </source>
</reference>
<sequence>MVNLHKKYEVQNVQQNRSEHDPFTLKRYEQFFSFFQKGAVKILDVGCNTGRGGLRFKELNPNLKLFGLDCVQERLDVLPDCYSQKVYGLSTDIPMEDRFFDVITAGEFLEHLYPADVDQTLCEFQRVLKIGGRLLLTTPNPNYIKNKIIGMSVYGVSHLTQHFPEVLRLRLQMHGFSGVKLYGSGRVSQYLGWHFPLMSMYGSYLVVANKY</sequence>